<dbReference type="SUPFAM" id="SSF54791">
    <property type="entry name" value="Eukaryotic type KH-domain (KH-domain type I)"/>
    <property type="match status" value="1"/>
</dbReference>
<dbReference type="InterPro" id="IPR048548">
    <property type="entry name" value="KRR1-like_KH2"/>
</dbReference>
<evidence type="ECO:0000313" key="12">
    <source>
        <dbReference type="EMBL" id="CAI74352.1"/>
    </source>
</evidence>
<sequence>MEEEKSRHRKYRRDKPWDNDTIDHWKIEPFTSEENEPSLVEESSFRILFPKYREKYIQSVWGDVKRCLSQYHINCELDLLEGSMTVITTNKTWDPYIIIKARDLIKLLARSVPFPQAKRILEDGVYCDIIKIGGLIRNKEKFIKRRQRLVGPGGSTLKALELLTECYILTQGQTVSAIGSIKGIKTVRKIVEDCIYNIHPVYYIKELIIKRELNKNEKLKNVPNPIENWDRFLPHFKKRCVKRKKTKVVKKKSENALLIPIQQPRKEDILLETGEYFMREEERKRKQQFERREKQKLKHQEKKLKKLQIYEKNGAKDTAEDKSTSETVEKAEIEKSDKKVISKKPSKPASKDYFI</sequence>
<comment type="similarity">
    <text evidence="2 8">Belongs to the KRR1 family.</text>
</comment>
<evidence type="ECO:0000256" key="2">
    <source>
        <dbReference type="ARBA" id="ARBA00009344"/>
    </source>
</evidence>
<dbReference type="eggNOG" id="KOG2874">
    <property type="taxonomic scope" value="Eukaryota"/>
</dbReference>
<evidence type="ECO:0000256" key="6">
    <source>
        <dbReference type="ARBA" id="ARBA00023242"/>
    </source>
</evidence>
<protein>
    <recommendedName>
        <fullName evidence="8">KRR1 small subunit processome component</fullName>
    </recommendedName>
    <alternativeName>
        <fullName evidence="8">KRR-R motif-containing protein 1</fullName>
    </alternativeName>
</protein>
<dbReference type="GeneID" id="3862104"/>
<feature type="compositionally biased region" description="Basic and acidic residues" evidence="9">
    <location>
        <begin position="313"/>
        <end position="340"/>
    </location>
</feature>
<keyword evidence="5 8" id="KW-0694">RNA-binding</keyword>
<dbReference type="FunCoup" id="Q4UEY7">
    <property type="interactions" value="447"/>
</dbReference>
<dbReference type="GO" id="GO:0003723">
    <property type="term" value="F:RNA binding"/>
    <property type="evidence" value="ECO:0007669"/>
    <property type="project" value="UniProtKB-KW"/>
</dbReference>
<dbReference type="VEuPathDB" id="PiroplasmaDB:TA14260"/>
<comment type="subunit">
    <text evidence="8">Component of the ribosomal small subunit (SSU) processome.</text>
</comment>
<dbReference type="GO" id="GO:0032040">
    <property type="term" value="C:small-subunit processome"/>
    <property type="evidence" value="ECO:0007669"/>
    <property type="project" value="TreeGrafter"/>
</dbReference>
<evidence type="ECO:0000256" key="7">
    <source>
        <dbReference type="ARBA" id="ARBA00023274"/>
    </source>
</evidence>
<comment type="subcellular location">
    <subcellularLocation>
        <location evidence="1 8">Nucleus</location>
        <location evidence="1 8">Nucleolus</location>
    </subcellularLocation>
</comment>
<dbReference type="Pfam" id="PF17903">
    <property type="entry name" value="KH_KRR1_1st"/>
    <property type="match status" value="1"/>
</dbReference>
<dbReference type="KEGG" id="tan:TA14260"/>
<evidence type="ECO:0000256" key="9">
    <source>
        <dbReference type="SAM" id="MobiDB-lite"/>
    </source>
</evidence>
<evidence type="ECO:0000259" key="11">
    <source>
        <dbReference type="Pfam" id="PF21800"/>
    </source>
</evidence>
<dbReference type="CDD" id="cd22393">
    <property type="entry name" value="KH-I_KRR1_rpt1"/>
    <property type="match status" value="1"/>
</dbReference>
<dbReference type="OrthoDB" id="441223at2759"/>
<dbReference type="GO" id="GO:0006364">
    <property type="term" value="P:rRNA processing"/>
    <property type="evidence" value="ECO:0007669"/>
    <property type="project" value="UniProtKB-KW"/>
</dbReference>
<dbReference type="InParanoid" id="Q4UEY7"/>
<dbReference type="PANTHER" id="PTHR12581">
    <property type="entry name" value="HIV-1 REV BINDING PROTEIN 2, 3"/>
    <property type="match status" value="1"/>
</dbReference>
<dbReference type="FunFam" id="3.30.1370.10:FF:000014">
    <property type="entry name" value="KRR1 small subunit processome component"/>
    <property type="match status" value="1"/>
</dbReference>
<accession>Q4UEY7</accession>
<evidence type="ECO:0000256" key="8">
    <source>
        <dbReference type="PIRNR" id="PIRNR006515"/>
    </source>
</evidence>
<keyword evidence="13" id="KW-1185">Reference proteome</keyword>
<dbReference type="PIRSF" id="PIRSF006515">
    <property type="entry name" value="KRR1"/>
    <property type="match status" value="1"/>
</dbReference>
<dbReference type="PANTHER" id="PTHR12581:SF0">
    <property type="entry name" value="KRR1 SMALL SUBUNIT PROCESSOME COMPONENT HOMOLOG"/>
    <property type="match status" value="1"/>
</dbReference>
<evidence type="ECO:0000259" key="10">
    <source>
        <dbReference type="Pfam" id="PF17903"/>
    </source>
</evidence>
<dbReference type="Gene3D" id="3.30.1370.10">
    <property type="entry name" value="K Homology domain, type 1"/>
    <property type="match status" value="2"/>
</dbReference>
<comment type="function">
    <text evidence="8">Required for 40S ribosome biogenesis. Involved in nucleolar processing of pre-18S ribosomal RNA and ribosome assembly.</text>
</comment>
<dbReference type="InterPro" id="IPR036612">
    <property type="entry name" value="KH_dom_type_1_sf"/>
</dbReference>
<feature type="region of interest" description="Disordered" evidence="9">
    <location>
        <begin position="287"/>
        <end position="355"/>
    </location>
</feature>
<proteinExistence type="inferred from homology"/>
<dbReference type="Pfam" id="PF21800">
    <property type="entry name" value="KH_KRR1_2nd"/>
    <property type="match status" value="1"/>
</dbReference>
<keyword evidence="4 8" id="KW-0698">rRNA processing</keyword>
<dbReference type="EMBL" id="CR940348">
    <property type="protein sequence ID" value="CAI74352.1"/>
    <property type="molecule type" value="Genomic_DNA"/>
</dbReference>
<dbReference type="RefSeq" id="XP_952084.1">
    <property type="nucleotide sequence ID" value="XM_946991.1"/>
</dbReference>
<dbReference type="InterPro" id="IPR048550">
    <property type="entry name" value="KRR1-like_KH1_euk"/>
</dbReference>
<evidence type="ECO:0000256" key="3">
    <source>
        <dbReference type="ARBA" id="ARBA00022517"/>
    </source>
</evidence>
<evidence type="ECO:0000256" key="5">
    <source>
        <dbReference type="ARBA" id="ARBA00022884"/>
    </source>
</evidence>
<feature type="domain" description="KRR1 small subunit processome component second KH" evidence="11">
    <location>
        <begin position="126"/>
        <end position="215"/>
    </location>
</feature>
<evidence type="ECO:0000313" key="13">
    <source>
        <dbReference type="Proteomes" id="UP000001950"/>
    </source>
</evidence>
<name>Q4UEY7_THEAN</name>
<dbReference type="STRING" id="5874.Q4UEY7"/>
<dbReference type="Proteomes" id="UP000001950">
    <property type="component" value="Chromosome 2"/>
</dbReference>
<dbReference type="AlphaFoldDB" id="Q4UEY7"/>
<dbReference type="InterPro" id="IPR041174">
    <property type="entry name" value="KRR1-like_KH1"/>
</dbReference>
<dbReference type="CDD" id="cd22394">
    <property type="entry name" value="KH-I_KRR1_rpt2"/>
    <property type="match status" value="1"/>
</dbReference>
<evidence type="ECO:0000256" key="1">
    <source>
        <dbReference type="ARBA" id="ARBA00004604"/>
    </source>
</evidence>
<feature type="domain" description="KRR1 small subunit processome component first KH" evidence="10">
    <location>
        <begin position="43"/>
        <end position="123"/>
    </location>
</feature>
<keyword evidence="3 8" id="KW-0690">Ribosome biogenesis</keyword>
<keyword evidence="6 8" id="KW-0539">Nucleus</keyword>
<keyword evidence="7 8" id="KW-0687">Ribonucleoprotein</keyword>
<feature type="compositionally biased region" description="Basic residues" evidence="9">
    <location>
        <begin position="294"/>
        <end position="306"/>
    </location>
</feature>
<dbReference type="InterPro" id="IPR048549">
    <property type="entry name" value="KRR1-like_KH2_euk"/>
</dbReference>
<dbReference type="OMA" id="TPDIDKW"/>
<dbReference type="InterPro" id="IPR024166">
    <property type="entry name" value="rRNA_assembly_KRR1"/>
</dbReference>
<gene>
    <name evidence="12" type="ORF">TA14260</name>
</gene>
<reference evidence="12 13" key="1">
    <citation type="journal article" date="2005" name="Science">
        <title>Genome of the host-cell transforming parasite Theileria annulata compared with T. parva.</title>
        <authorList>
            <person name="Pain A."/>
            <person name="Renauld H."/>
            <person name="Berriman M."/>
            <person name="Murphy L."/>
            <person name="Yeats C.A."/>
            <person name="Weir W."/>
            <person name="Kerhornou A."/>
            <person name="Aslett M."/>
            <person name="Bishop R."/>
            <person name="Bouchier C."/>
            <person name="Cochet M."/>
            <person name="Coulson R.M.R."/>
            <person name="Cronin A."/>
            <person name="de Villiers E.P."/>
            <person name="Fraser A."/>
            <person name="Fosker N."/>
            <person name="Gardner M."/>
            <person name="Goble A."/>
            <person name="Griffiths-Jones S."/>
            <person name="Harris D.E."/>
            <person name="Katzer F."/>
            <person name="Larke N."/>
            <person name="Lord A."/>
            <person name="Maser P."/>
            <person name="McKellar S."/>
            <person name="Mooney P."/>
            <person name="Morton F."/>
            <person name="Nene V."/>
            <person name="O'Neil S."/>
            <person name="Price C."/>
            <person name="Quail M.A."/>
            <person name="Rabbinowitsch E."/>
            <person name="Rawlings N.D."/>
            <person name="Rutter S."/>
            <person name="Saunders D."/>
            <person name="Seeger K."/>
            <person name="Shah T."/>
            <person name="Squares R."/>
            <person name="Squares S."/>
            <person name="Tivey A."/>
            <person name="Walker A.R."/>
            <person name="Woodward J."/>
            <person name="Dobbelaere D.A.E."/>
            <person name="Langsley G."/>
            <person name="Rajandream M.A."/>
            <person name="McKeever D."/>
            <person name="Shiels B."/>
            <person name="Tait A."/>
            <person name="Barrell B.G."/>
            <person name="Hall N."/>
        </authorList>
    </citation>
    <scope>NUCLEOTIDE SEQUENCE [LARGE SCALE GENOMIC DNA]</scope>
    <source>
        <strain evidence="13">Ankara</strain>
    </source>
</reference>
<evidence type="ECO:0000256" key="4">
    <source>
        <dbReference type="ARBA" id="ARBA00022552"/>
    </source>
</evidence>
<organism evidence="12 13">
    <name type="scientific">Theileria annulata</name>
    <dbReference type="NCBI Taxonomy" id="5874"/>
    <lineage>
        <taxon>Eukaryota</taxon>
        <taxon>Sar</taxon>
        <taxon>Alveolata</taxon>
        <taxon>Apicomplexa</taxon>
        <taxon>Aconoidasida</taxon>
        <taxon>Piroplasmida</taxon>
        <taxon>Theileriidae</taxon>
        <taxon>Theileria</taxon>
    </lineage>
</organism>